<evidence type="ECO:0000313" key="2">
    <source>
        <dbReference type="EMBL" id="GFO37916.1"/>
    </source>
</evidence>
<keyword evidence="3" id="KW-1185">Reference proteome</keyword>
<proteinExistence type="predicted"/>
<dbReference type="AlphaFoldDB" id="A0AAV4D143"/>
<dbReference type="EMBL" id="BLXT01007308">
    <property type="protein sequence ID" value="GFO37916.1"/>
    <property type="molecule type" value="Genomic_DNA"/>
</dbReference>
<evidence type="ECO:0000259" key="1">
    <source>
        <dbReference type="Pfam" id="PF10545"/>
    </source>
</evidence>
<evidence type="ECO:0000313" key="3">
    <source>
        <dbReference type="Proteomes" id="UP000735302"/>
    </source>
</evidence>
<name>A0AAV4D143_9GAST</name>
<accession>A0AAV4D143</accession>
<feature type="domain" description="MADF" evidence="1">
    <location>
        <begin position="38"/>
        <end position="85"/>
    </location>
</feature>
<dbReference type="Pfam" id="PF10545">
    <property type="entry name" value="MADF_DNA_bdg"/>
    <property type="match status" value="1"/>
</dbReference>
<sequence>MRFSLFKNRFGNGVIKCGMRVNASSPTNMYGSSMPVFVTAADCKKRWATVRDHFRKKHGEMTMTMSGQAATKKRKWYLYDFLTFLVPSCYQNHKRQWSAKRRERRIIRRRKRNKESDLFHSFSSYPKSSSESLLAIRKK</sequence>
<reference evidence="2 3" key="1">
    <citation type="journal article" date="2021" name="Elife">
        <title>Chloroplast acquisition without the gene transfer in kleptoplastic sea slugs, Plakobranchus ocellatus.</title>
        <authorList>
            <person name="Maeda T."/>
            <person name="Takahashi S."/>
            <person name="Yoshida T."/>
            <person name="Shimamura S."/>
            <person name="Takaki Y."/>
            <person name="Nagai Y."/>
            <person name="Toyoda A."/>
            <person name="Suzuki Y."/>
            <person name="Arimoto A."/>
            <person name="Ishii H."/>
            <person name="Satoh N."/>
            <person name="Nishiyama T."/>
            <person name="Hasebe M."/>
            <person name="Maruyama T."/>
            <person name="Minagawa J."/>
            <person name="Obokata J."/>
            <person name="Shigenobu S."/>
        </authorList>
    </citation>
    <scope>NUCLEOTIDE SEQUENCE [LARGE SCALE GENOMIC DNA]</scope>
</reference>
<organism evidence="2 3">
    <name type="scientific">Plakobranchus ocellatus</name>
    <dbReference type="NCBI Taxonomy" id="259542"/>
    <lineage>
        <taxon>Eukaryota</taxon>
        <taxon>Metazoa</taxon>
        <taxon>Spiralia</taxon>
        <taxon>Lophotrochozoa</taxon>
        <taxon>Mollusca</taxon>
        <taxon>Gastropoda</taxon>
        <taxon>Heterobranchia</taxon>
        <taxon>Euthyneura</taxon>
        <taxon>Panpulmonata</taxon>
        <taxon>Sacoglossa</taxon>
        <taxon>Placobranchoidea</taxon>
        <taxon>Plakobranchidae</taxon>
        <taxon>Plakobranchus</taxon>
    </lineage>
</organism>
<gene>
    <name evidence="2" type="ORF">PoB_006442100</name>
</gene>
<dbReference type="InterPro" id="IPR006578">
    <property type="entry name" value="MADF-dom"/>
</dbReference>
<dbReference type="Proteomes" id="UP000735302">
    <property type="component" value="Unassembled WGS sequence"/>
</dbReference>
<comment type="caution">
    <text evidence="2">The sequence shown here is derived from an EMBL/GenBank/DDBJ whole genome shotgun (WGS) entry which is preliminary data.</text>
</comment>
<protein>
    <recommendedName>
        <fullName evidence="1">MADF domain-containing protein</fullName>
    </recommendedName>
</protein>